<feature type="region of interest" description="Disordered" evidence="7">
    <location>
        <begin position="202"/>
        <end position="227"/>
    </location>
</feature>
<dbReference type="GO" id="GO:0008270">
    <property type="term" value="F:zinc ion binding"/>
    <property type="evidence" value="ECO:0007669"/>
    <property type="project" value="InterPro"/>
</dbReference>
<evidence type="ECO:0000256" key="3">
    <source>
        <dbReference type="ARBA" id="ARBA00023015"/>
    </source>
</evidence>
<evidence type="ECO:0000256" key="6">
    <source>
        <dbReference type="ARBA" id="ARBA00023242"/>
    </source>
</evidence>
<dbReference type="EMBL" id="CP023328">
    <property type="protein sequence ID" value="ATY67500.1"/>
    <property type="molecule type" value="Genomic_DNA"/>
</dbReference>
<keyword evidence="3" id="KW-0805">Transcription regulation</keyword>
<dbReference type="Gene3D" id="4.10.240.10">
    <property type="entry name" value="Zn(2)-C6 fungal-type DNA-binding domain"/>
    <property type="match status" value="1"/>
</dbReference>
<keyword evidence="1" id="KW-0479">Metal-binding</keyword>
<dbReference type="PANTHER" id="PTHR36206:SF13">
    <property type="entry name" value="TRANSCRIPTIONAL REGULATORY PROTEIN MOC3"/>
    <property type="match status" value="1"/>
</dbReference>
<keyword evidence="5" id="KW-0804">Transcription</keyword>
<protein>
    <submittedName>
        <fullName evidence="9">C6 finger domain</fullName>
    </submittedName>
</protein>
<evidence type="ECO:0000313" key="9">
    <source>
        <dbReference type="EMBL" id="ATY67500.1"/>
    </source>
</evidence>
<dbReference type="Proteomes" id="UP000323067">
    <property type="component" value="Chromosome i"/>
</dbReference>
<dbReference type="VEuPathDB" id="FungiDB:A9K55_000329"/>
<evidence type="ECO:0000313" key="10">
    <source>
        <dbReference type="Proteomes" id="UP000323067"/>
    </source>
</evidence>
<feature type="compositionally biased region" description="Polar residues" evidence="7">
    <location>
        <begin position="47"/>
        <end position="58"/>
    </location>
</feature>
<keyword evidence="2" id="KW-0862">Zinc</keyword>
<reference evidence="9 10" key="1">
    <citation type="journal article" date="2017" name="BMC Genomics">
        <title>Chromosome level assembly and secondary metabolite potential of the parasitic fungus Cordyceps militaris.</title>
        <authorList>
            <person name="Kramer G.J."/>
            <person name="Nodwell J.R."/>
        </authorList>
    </citation>
    <scope>NUCLEOTIDE SEQUENCE [LARGE SCALE GENOMIC DNA]</scope>
    <source>
        <strain evidence="9 10">ATCC 34164</strain>
    </source>
</reference>
<evidence type="ECO:0000256" key="2">
    <source>
        <dbReference type="ARBA" id="ARBA00022833"/>
    </source>
</evidence>
<keyword evidence="4" id="KW-0238">DNA-binding</keyword>
<evidence type="ECO:0000259" key="8">
    <source>
        <dbReference type="PROSITE" id="PS50048"/>
    </source>
</evidence>
<dbReference type="GO" id="GO:0000981">
    <property type="term" value="F:DNA-binding transcription factor activity, RNA polymerase II-specific"/>
    <property type="evidence" value="ECO:0007669"/>
    <property type="project" value="InterPro"/>
</dbReference>
<name>A0A2H4SWL6_CORMI</name>
<dbReference type="GO" id="GO:0003677">
    <property type="term" value="F:DNA binding"/>
    <property type="evidence" value="ECO:0007669"/>
    <property type="project" value="UniProtKB-KW"/>
</dbReference>
<dbReference type="Pfam" id="PF04749">
    <property type="entry name" value="PLAC8"/>
    <property type="match status" value="1"/>
</dbReference>
<dbReference type="OrthoDB" id="1045822at2759"/>
<proteinExistence type="predicted"/>
<dbReference type="InterPro" id="IPR006461">
    <property type="entry name" value="PLAC_motif_containing"/>
</dbReference>
<dbReference type="PROSITE" id="PS00463">
    <property type="entry name" value="ZN2_CY6_FUNGAL_1"/>
    <property type="match status" value="1"/>
</dbReference>
<dbReference type="SMART" id="SM00066">
    <property type="entry name" value="GAL4"/>
    <property type="match status" value="1"/>
</dbReference>
<gene>
    <name evidence="9" type="ORF">A9K55_000329</name>
</gene>
<dbReference type="PANTHER" id="PTHR36206">
    <property type="entry name" value="ASPERCRYPTIN BIOSYNTHESIS CLUSTER-SPECIFIC TRANSCRIPTION REGULATOR ATNN-RELATED"/>
    <property type="match status" value="1"/>
</dbReference>
<keyword evidence="6" id="KW-0539">Nucleus</keyword>
<dbReference type="Pfam" id="PF00172">
    <property type="entry name" value="Zn_clus"/>
    <property type="match status" value="1"/>
</dbReference>
<evidence type="ECO:0000256" key="7">
    <source>
        <dbReference type="SAM" id="MobiDB-lite"/>
    </source>
</evidence>
<feature type="region of interest" description="Disordered" evidence="7">
    <location>
        <begin position="653"/>
        <end position="672"/>
    </location>
</feature>
<organism evidence="9 10">
    <name type="scientific">Cordyceps militaris</name>
    <name type="common">Caterpillar fungus</name>
    <name type="synonym">Clavaria militaris</name>
    <dbReference type="NCBI Taxonomy" id="73501"/>
    <lineage>
        <taxon>Eukaryota</taxon>
        <taxon>Fungi</taxon>
        <taxon>Dikarya</taxon>
        <taxon>Ascomycota</taxon>
        <taxon>Pezizomycotina</taxon>
        <taxon>Sordariomycetes</taxon>
        <taxon>Hypocreomycetidae</taxon>
        <taxon>Hypocreales</taxon>
        <taxon>Cordycipitaceae</taxon>
        <taxon>Cordyceps</taxon>
    </lineage>
</organism>
<dbReference type="InterPro" id="IPR052360">
    <property type="entry name" value="Transcr_Regulatory_Proteins"/>
</dbReference>
<feature type="region of interest" description="Disordered" evidence="7">
    <location>
        <begin position="47"/>
        <end position="70"/>
    </location>
</feature>
<evidence type="ECO:0000256" key="4">
    <source>
        <dbReference type="ARBA" id="ARBA00023125"/>
    </source>
</evidence>
<dbReference type="CDD" id="cd00067">
    <property type="entry name" value="GAL4"/>
    <property type="match status" value="1"/>
</dbReference>
<dbReference type="InterPro" id="IPR001138">
    <property type="entry name" value="Zn2Cys6_DnaBD"/>
</dbReference>
<evidence type="ECO:0000256" key="5">
    <source>
        <dbReference type="ARBA" id="ARBA00023163"/>
    </source>
</evidence>
<sequence length="672" mass="75216">MPVPVLRQRRKAPKTRPGCRTCKERRIKCDEQRPACQRCTISQRTCPGYETSQPTTQGEQRRWSASPTLTTPPPSLPFAISAAESNAFDYVRLHLGATPSRASWCPPWATLVVRAGQQVPAIFHAVNALSALHQSSSDDGLARHRLQFAIGHMKYMREFLGAITSDRYSDAQVEICLRDGGMVHYKLGLKIIRERMRRHQLTRDRRRIQLAPPSGPDDTQERELPTQTATPLDTLVQIFVKLDTDLCLRGQTQPQFITTCPKTPITFLSIHEADVHLDVLANAVYRTRGKLLALSEQRVKTPFPHAGRDFLDCLTQAYSRVVPIHDDADLNAELAHIKTRLAAYMSAFVGIPVPDEHSQLKAHIRTQMHFFSIYILASTWRDTDESLADRFDQQFHHIVSTAERFLELHLPSPASVDTALDSTQGMPPSANAPFMLDSSLSLCLFLIASKCRQSTLRRKVTRLLQHAGLRGLFDSRPLAFFAYRLIAVEEARARRIGRLPAGHTDLDYGDVPEAARIIDSTLVADKKTGKAALHIVVGAFIFPCFMFGRASQRTWHYPNGLPEGQIGCNSACVIMAAAMLVTPIHMHCLPICLQRGEMRRKLGIRGHGYQDCVVSFFCPCCSIAQMNLELKRRVEKIQAGVVDKGYVAPEAMQDGPQSMQCPQEHPPGAKKR</sequence>
<dbReference type="NCBIfam" id="TIGR01571">
    <property type="entry name" value="A_thal_Cys_rich"/>
    <property type="match status" value="1"/>
</dbReference>
<dbReference type="PROSITE" id="PS50048">
    <property type="entry name" value="ZN2_CY6_FUNGAL_2"/>
    <property type="match status" value="1"/>
</dbReference>
<dbReference type="InterPro" id="IPR036864">
    <property type="entry name" value="Zn2-C6_fun-type_DNA-bd_sf"/>
</dbReference>
<evidence type="ECO:0000256" key="1">
    <source>
        <dbReference type="ARBA" id="ARBA00022723"/>
    </source>
</evidence>
<dbReference type="SUPFAM" id="SSF57701">
    <property type="entry name" value="Zn2/Cys6 DNA-binding domain"/>
    <property type="match status" value="1"/>
</dbReference>
<dbReference type="VEuPathDB" id="FungiDB:CCM_09275"/>
<dbReference type="AlphaFoldDB" id="A0A2H4SWL6"/>
<feature type="domain" description="Zn(2)-C6 fungal-type" evidence="8">
    <location>
        <begin position="18"/>
        <end position="46"/>
    </location>
</feature>
<accession>A0A2H4SWL6</accession>